<dbReference type="InterPro" id="IPR036871">
    <property type="entry name" value="PX_dom_sf"/>
</dbReference>
<evidence type="ECO:0000259" key="4">
    <source>
        <dbReference type="PROSITE" id="PS51205"/>
    </source>
</evidence>
<dbReference type="PANTHER" id="PTHR24170:SF1">
    <property type="entry name" value="DOMAIN PROTEIN, PUTATIVE (AFU_ORTHOLOGUE AFUA_1G09870)-RELATED"/>
    <property type="match status" value="1"/>
</dbReference>
<dbReference type="Pfam" id="PF13857">
    <property type="entry name" value="Ank_5"/>
    <property type="match status" value="1"/>
</dbReference>
<dbReference type="InterPro" id="IPR037191">
    <property type="entry name" value="VPS9_dom_sf"/>
</dbReference>
<accession>A0ABP0DMM7</accession>
<evidence type="ECO:0000313" key="6">
    <source>
        <dbReference type="Proteomes" id="UP001642502"/>
    </source>
</evidence>
<dbReference type="Gene3D" id="1.20.1050.80">
    <property type="entry name" value="VPS9 domain"/>
    <property type="match status" value="1"/>
</dbReference>
<dbReference type="EMBL" id="CAWUON010000035">
    <property type="protein sequence ID" value="CAK7268247.1"/>
    <property type="molecule type" value="Genomic_DNA"/>
</dbReference>
<dbReference type="CDD" id="cd06093">
    <property type="entry name" value="PX_domain"/>
    <property type="match status" value="1"/>
</dbReference>
<dbReference type="PROSITE" id="PS51205">
    <property type="entry name" value="VPS9"/>
    <property type="match status" value="1"/>
</dbReference>
<evidence type="ECO:0000256" key="2">
    <source>
        <dbReference type="SAM" id="Coils"/>
    </source>
</evidence>
<dbReference type="SUPFAM" id="SSF48403">
    <property type="entry name" value="Ankyrin repeat"/>
    <property type="match status" value="1"/>
</dbReference>
<sequence length="1416" mass="157161">MPPPLNPFLAAFFNHPISSQCTPPSNHILLVPTTEVLLTHRDVEYGNIAFAELPNLDEYLASHVIRMPNPRVAAAAANAAGGKDGVVNLREMRGKVKPYGTFNGRSVMIKDNLVYSNKGFKGLNQATLLSDAIWYADTLESKPWLIYYISRPLLGTWEPLVTVMAVLPTRRTRSLAVNALTATLAGDAAARVQTQQVKSSASSDSGSSLPKKKGIKSFHDLLNNFPLIARQMQPGLDKIYREFTAAFEQRFPPLPKASHILDPESRSSIKAITKKADPANATGLRPPLELHDARDDGCQRALENDISTAEATGNESNGGFNGDPDGNASYEVADTLSVANGTESLTASNVSTHSGSQVSEGYYPEDDEQMMRASLESAVTTAIDIFQGVDKQQLSLLGATTDLTGPLVERLIERYISENLHHIIFVRLCLLKREEDHELEAKIRQMECIDLSQLGIDIDSETRSKHKLTIALSRVVEDFKKLSLAACPQDMLSVLFSTVKSVSQLTSSSSDSEGNGFVDGSLRVDETPADKPLIMVNADTLVSLLLYIVIRAQQKHLLAQFVYMRHFIFVDDVDSGEMGYALSTFEAVLAYLVRDSGGLRRASRHNKSLWEATAKGELTVLKAILEPGLDDADLDADLDSDNAGEGGDSSWTPGGKSVSSLSSVSFSRVLSSGSSRSSRSSRRSSLVLSEAEAFSKGSDLSHVFPFQAQSHSDGNAIGKPTVDFSSYFTTKRTKRVALDTRSMSSNSEISFRSRATSFGSNMDGSVAGDISVERLSQTHDSFGESLLMMAVQNEQVEVLEYFLSLRSLFSLPFVLGDVNHEDTTLLSAAVQLGNKDLILVVINFLSNADQVTSEELASYLALQDIWGRSVAHYLFHAPFLIEKYGTTLPWRQRDKNGQTPLFALCRSYDHAAYYDMVNEGLRIAMQAQKRAPGDTDRRLHLSDHVDARGNTLLHIVNHAQLAVRILQTCDVDVNAVNDKKFTPLMVASKYGRFAMVQTLFRDPRVDLGAKELRGLTAVELAKDDEMRNKMDDLLLLSMPPGPDMRTTAVVRSHFVEDASVRFVVKSGHAVSAVSYAVTTCRRSQTDFEHLTRLLALEFPASWIPNIASLRSPFQIPSKPSRSLLRDMQLRMDWFLRMMLMHPTFAQHEMLWEFILVPDIQPDMMTQRSKLKAEARTEKVQDELAPLEDLVEVERFVDHARELVRGVNHSTKNVLRRTNAASMAAADIHEAAALLSREMALVAFLPATYITAMEFYTRALAVPEADAYKHFRAAFLAIQSSVEAILTALGRPLRLILQIQATRKQVERDYQSLNRSTRWPLGLLDDARQRLKEEREARVRQSEVASEDLSRELRYTQQTVAAELAGWQDIHERIGRRAIQSLARSMLVQEQSRLDAMQRALRCIQQPDENTGIYMIP</sequence>
<reference evidence="5 6" key="1">
    <citation type="submission" date="2024-01" db="EMBL/GenBank/DDBJ databases">
        <authorList>
            <person name="Allen C."/>
            <person name="Tagirdzhanova G."/>
        </authorList>
    </citation>
    <scope>NUCLEOTIDE SEQUENCE [LARGE SCALE GENOMIC DNA]</scope>
    <source>
        <strain evidence="5 6">CBS 119000</strain>
    </source>
</reference>
<dbReference type="SMART" id="SM00248">
    <property type="entry name" value="ANK"/>
    <property type="match status" value="6"/>
</dbReference>
<protein>
    <recommendedName>
        <fullName evidence="4">VPS9 domain-containing protein</fullName>
    </recommendedName>
</protein>
<dbReference type="PANTHER" id="PTHR24170">
    <property type="entry name" value="ANKYRIN REPEAT DOMAIN-CONTAINING PROTEIN 27"/>
    <property type="match status" value="1"/>
</dbReference>
<dbReference type="Proteomes" id="UP001642502">
    <property type="component" value="Unassembled WGS sequence"/>
</dbReference>
<dbReference type="SUPFAM" id="SSF109993">
    <property type="entry name" value="VPS9 domain"/>
    <property type="match status" value="1"/>
</dbReference>
<comment type="similarity">
    <text evidence="1">Belongs to the UPF0507 family.</text>
</comment>
<gene>
    <name evidence="5" type="ORF">SEPCBS119000_002963</name>
</gene>
<dbReference type="Gene3D" id="1.25.40.20">
    <property type="entry name" value="Ankyrin repeat-containing domain"/>
    <property type="match status" value="1"/>
</dbReference>
<feature type="compositionally biased region" description="Polar residues" evidence="3">
    <location>
        <begin position="308"/>
        <end position="318"/>
    </location>
</feature>
<evidence type="ECO:0000313" key="5">
    <source>
        <dbReference type="EMBL" id="CAK7268247.1"/>
    </source>
</evidence>
<dbReference type="InterPro" id="IPR036770">
    <property type="entry name" value="Ankyrin_rpt-contain_sf"/>
</dbReference>
<feature type="region of interest" description="Disordered" evidence="3">
    <location>
        <begin position="635"/>
        <end position="657"/>
    </location>
</feature>
<keyword evidence="6" id="KW-1185">Reference proteome</keyword>
<name>A0ABP0DMM7_9PEZI</name>
<dbReference type="InterPro" id="IPR051248">
    <property type="entry name" value="UPF0507/Ank_repeat_27"/>
</dbReference>
<feature type="region of interest" description="Disordered" evidence="3">
    <location>
        <begin position="272"/>
        <end position="292"/>
    </location>
</feature>
<dbReference type="InterPro" id="IPR003123">
    <property type="entry name" value="VPS9"/>
</dbReference>
<dbReference type="InterPro" id="IPR002110">
    <property type="entry name" value="Ankyrin_rpt"/>
</dbReference>
<dbReference type="Pfam" id="PF02204">
    <property type="entry name" value="VPS9"/>
    <property type="match status" value="1"/>
</dbReference>
<dbReference type="SUPFAM" id="SSF64268">
    <property type="entry name" value="PX domain"/>
    <property type="match status" value="1"/>
</dbReference>
<feature type="domain" description="VPS9" evidence="4">
    <location>
        <begin position="433"/>
        <end position="601"/>
    </location>
</feature>
<evidence type="ECO:0000256" key="3">
    <source>
        <dbReference type="SAM" id="MobiDB-lite"/>
    </source>
</evidence>
<organism evidence="5 6">
    <name type="scientific">Sporothrix epigloea</name>
    <dbReference type="NCBI Taxonomy" id="1892477"/>
    <lineage>
        <taxon>Eukaryota</taxon>
        <taxon>Fungi</taxon>
        <taxon>Dikarya</taxon>
        <taxon>Ascomycota</taxon>
        <taxon>Pezizomycotina</taxon>
        <taxon>Sordariomycetes</taxon>
        <taxon>Sordariomycetidae</taxon>
        <taxon>Ophiostomatales</taxon>
        <taxon>Ophiostomataceae</taxon>
        <taxon>Sporothrix</taxon>
    </lineage>
</organism>
<comment type="caution">
    <text evidence="5">The sequence shown here is derived from an EMBL/GenBank/DDBJ whole genome shotgun (WGS) entry which is preliminary data.</text>
</comment>
<feature type="region of interest" description="Disordered" evidence="3">
    <location>
        <begin position="308"/>
        <end position="330"/>
    </location>
</feature>
<feature type="coiled-coil region" evidence="2">
    <location>
        <begin position="1295"/>
        <end position="1343"/>
    </location>
</feature>
<evidence type="ECO:0000256" key="1">
    <source>
        <dbReference type="ARBA" id="ARBA00007428"/>
    </source>
</evidence>
<keyword evidence="2" id="KW-0175">Coiled coil</keyword>
<proteinExistence type="inferred from homology"/>